<evidence type="ECO:0000256" key="1">
    <source>
        <dbReference type="ARBA" id="ARBA00004141"/>
    </source>
</evidence>
<evidence type="ECO:0000313" key="6">
    <source>
        <dbReference type="EMBL" id="KAF3003003.1"/>
    </source>
</evidence>
<protein>
    <submittedName>
        <fullName evidence="6">Uncharacterized protein</fullName>
    </submittedName>
</protein>
<evidence type="ECO:0000256" key="4">
    <source>
        <dbReference type="ARBA" id="ARBA00023136"/>
    </source>
</evidence>
<accession>A0A9P4TEJ8</accession>
<feature type="transmembrane region" description="Helical" evidence="5">
    <location>
        <begin position="303"/>
        <end position="322"/>
    </location>
</feature>
<dbReference type="OrthoDB" id="5428055at2759"/>
<evidence type="ECO:0000256" key="3">
    <source>
        <dbReference type="ARBA" id="ARBA00022989"/>
    </source>
</evidence>
<sequence>MPVKRYLRANAIDAKDFGRWVMKAGPCARSQHFIKTPIEQNFSTDVMISYWATEYENDSWTILLLLDPHELTLRSQKNPELNLPTENWISDLRNAMEILPSATEGPMVQAESRSLYESIVKAHTFVTIEHDCKPNSGTAFLRSLIRASWEELVFREEQEISDLIGDDRFQHHFYTGDNVLQQINAERDRNIQSYRYLIEERAVLQFWCQHLDHAMHAFSTDVVDQRLEPHLPTELAWPVSRERRRWAYLRGKLAKMEATISNHMEAFSARTALEESFAASRQAAAAMEQTEIANRHARSAGQLTKIATIIVPCTFVASIFSMNGSFAAGEHLFYVYWAISVPVTITLLAWVLHADIKKMWHDWRGTRSKEVQGADKTV</sequence>
<keyword evidence="2 5" id="KW-0812">Transmembrane</keyword>
<evidence type="ECO:0000313" key="7">
    <source>
        <dbReference type="Proteomes" id="UP000801428"/>
    </source>
</evidence>
<feature type="transmembrane region" description="Helical" evidence="5">
    <location>
        <begin position="334"/>
        <end position="354"/>
    </location>
</feature>
<keyword evidence="7" id="KW-1185">Reference proteome</keyword>
<dbReference type="AlphaFoldDB" id="A0A9P4TEJ8"/>
<dbReference type="SUPFAM" id="SSF144083">
    <property type="entry name" value="Magnesium transport protein CorA, transmembrane region"/>
    <property type="match status" value="1"/>
</dbReference>
<dbReference type="Proteomes" id="UP000801428">
    <property type="component" value="Unassembled WGS sequence"/>
</dbReference>
<keyword evidence="3 5" id="KW-1133">Transmembrane helix</keyword>
<evidence type="ECO:0000256" key="2">
    <source>
        <dbReference type="ARBA" id="ARBA00022692"/>
    </source>
</evidence>
<reference evidence="6" key="1">
    <citation type="submission" date="2019-04" db="EMBL/GenBank/DDBJ databases">
        <title>Sequencing of skin fungus with MAO and IRED activity.</title>
        <authorList>
            <person name="Marsaioli A.J."/>
            <person name="Bonatto J.M.C."/>
            <person name="Reis Junior O."/>
        </authorList>
    </citation>
    <scope>NUCLEOTIDE SEQUENCE</scope>
    <source>
        <strain evidence="6">30M1</strain>
    </source>
</reference>
<proteinExistence type="predicted"/>
<comment type="caution">
    <text evidence="6">The sequence shown here is derived from an EMBL/GenBank/DDBJ whole genome shotgun (WGS) entry which is preliminary data.</text>
</comment>
<name>A0A9P4TEJ8_CURKU</name>
<dbReference type="Gene3D" id="1.20.58.340">
    <property type="entry name" value="Magnesium transport protein CorA, transmembrane region"/>
    <property type="match status" value="1"/>
</dbReference>
<comment type="subcellular location">
    <subcellularLocation>
        <location evidence="1">Membrane</location>
        <topology evidence="1">Multi-pass membrane protein</topology>
    </subcellularLocation>
</comment>
<dbReference type="GO" id="GO:0016020">
    <property type="term" value="C:membrane"/>
    <property type="evidence" value="ECO:0007669"/>
    <property type="project" value="UniProtKB-SubCell"/>
</dbReference>
<dbReference type="InterPro" id="IPR045863">
    <property type="entry name" value="CorA_TM1_TM2"/>
</dbReference>
<organism evidence="6 7">
    <name type="scientific">Curvularia kusanoi</name>
    <name type="common">Cochliobolus kusanoi</name>
    <dbReference type="NCBI Taxonomy" id="90978"/>
    <lineage>
        <taxon>Eukaryota</taxon>
        <taxon>Fungi</taxon>
        <taxon>Dikarya</taxon>
        <taxon>Ascomycota</taxon>
        <taxon>Pezizomycotina</taxon>
        <taxon>Dothideomycetes</taxon>
        <taxon>Pleosporomycetidae</taxon>
        <taxon>Pleosporales</taxon>
        <taxon>Pleosporineae</taxon>
        <taxon>Pleosporaceae</taxon>
        <taxon>Curvularia</taxon>
    </lineage>
</organism>
<keyword evidence="4 5" id="KW-0472">Membrane</keyword>
<gene>
    <name evidence="6" type="ORF">E8E13_005738</name>
</gene>
<evidence type="ECO:0000256" key="5">
    <source>
        <dbReference type="SAM" id="Phobius"/>
    </source>
</evidence>
<dbReference type="EMBL" id="SWKU01000010">
    <property type="protein sequence ID" value="KAF3003003.1"/>
    <property type="molecule type" value="Genomic_DNA"/>
</dbReference>